<feature type="domain" description="AAA+ ATPase" evidence="8">
    <location>
        <begin position="31"/>
        <end position="218"/>
    </location>
</feature>
<dbReference type="InterPro" id="IPR027417">
    <property type="entry name" value="P-loop_NTPase"/>
</dbReference>
<dbReference type="PANTHER" id="PTHR42711:SF5">
    <property type="entry name" value="ABC TRANSPORTER ATP-BINDING PROTEIN NATA"/>
    <property type="match status" value="1"/>
</dbReference>
<reference evidence="10" key="1">
    <citation type="journal article" date="2019" name="Int. J. Syst. Evol. Microbiol.">
        <title>The Global Catalogue of Microorganisms (GCM) 10K type strain sequencing project: providing services to taxonomists for standard genome sequencing and annotation.</title>
        <authorList>
            <consortium name="The Broad Institute Genomics Platform"/>
            <consortium name="The Broad Institute Genome Sequencing Center for Infectious Disease"/>
            <person name="Wu L."/>
            <person name="Ma J."/>
        </authorList>
    </citation>
    <scope>NUCLEOTIDE SEQUENCE [LARGE SCALE GENOMIC DNA]</scope>
    <source>
        <strain evidence="10">JCM 9373</strain>
    </source>
</reference>
<evidence type="ECO:0000256" key="7">
    <source>
        <dbReference type="SAM" id="MobiDB-lite"/>
    </source>
</evidence>
<name>A0ABP6NKA0_9ACTN</name>
<protein>
    <recommendedName>
        <fullName evidence="8">AAA+ ATPase domain-containing protein</fullName>
    </recommendedName>
</protein>
<sequence length="223" mass="22779">MAGGAAVRAAGLSLKGGHGWVYRDVDLDAGPGSLTALAGQAGSGRTGLLLTLSGRMRPTAGTLAVAGQTKPRAIRRIAALGLVDGVNDLDGALTVREHVHERVRGPFWSARSAGRAAAALERAGLGLSPDDRTLVRGLGREERVRLGIALALLDEPGLLVLDNVGTGLTRARREALWATLEDLASQGTTVVAACTESPPGPPARTLRLGAAAHAGRTGEGDGR</sequence>
<keyword evidence="3" id="KW-0813">Transport</keyword>
<evidence type="ECO:0000259" key="8">
    <source>
        <dbReference type="SMART" id="SM00382"/>
    </source>
</evidence>
<proteinExistence type="inferred from homology"/>
<accession>A0ABP6NKA0</accession>
<keyword evidence="10" id="KW-1185">Reference proteome</keyword>
<comment type="similarity">
    <text evidence="2">Belongs to the ABC transporter superfamily.</text>
</comment>
<dbReference type="EMBL" id="BAAAUT010000041">
    <property type="protein sequence ID" value="GAA3151012.1"/>
    <property type="molecule type" value="Genomic_DNA"/>
</dbReference>
<dbReference type="Pfam" id="PF00005">
    <property type="entry name" value="ABC_tran"/>
    <property type="match status" value="1"/>
</dbReference>
<evidence type="ECO:0000256" key="3">
    <source>
        <dbReference type="ARBA" id="ARBA00022448"/>
    </source>
</evidence>
<comment type="caution">
    <text evidence="9">The sequence shown here is derived from an EMBL/GenBank/DDBJ whole genome shotgun (WGS) entry which is preliminary data.</text>
</comment>
<feature type="region of interest" description="Disordered" evidence="7">
    <location>
        <begin position="196"/>
        <end position="223"/>
    </location>
</feature>
<keyword evidence="6" id="KW-0046">Antibiotic resistance</keyword>
<dbReference type="InterPro" id="IPR050763">
    <property type="entry name" value="ABC_transporter_ATP-binding"/>
</dbReference>
<dbReference type="SMART" id="SM00382">
    <property type="entry name" value="AAA"/>
    <property type="match status" value="1"/>
</dbReference>
<evidence type="ECO:0000256" key="5">
    <source>
        <dbReference type="ARBA" id="ARBA00022840"/>
    </source>
</evidence>
<evidence type="ECO:0000313" key="9">
    <source>
        <dbReference type="EMBL" id="GAA3151012.1"/>
    </source>
</evidence>
<keyword evidence="5" id="KW-0067">ATP-binding</keyword>
<evidence type="ECO:0000256" key="6">
    <source>
        <dbReference type="ARBA" id="ARBA00023251"/>
    </source>
</evidence>
<dbReference type="InterPro" id="IPR003593">
    <property type="entry name" value="AAA+_ATPase"/>
</dbReference>
<evidence type="ECO:0000256" key="4">
    <source>
        <dbReference type="ARBA" id="ARBA00022741"/>
    </source>
</evidence>
<evidence type="ECO:0000256" key="1">
    <source>
        <dbReference type="ARBA" id="ARBA00004202"/>
    </source>
</evidence>
<evidence type="ECO:0000256" key="2">
    <source>
        <dbReference type="ARBA" id="ARBA00005417"/>
    </source>
</evidence>
<dbReference type="Gene3D" id="3.40.50.300">
    <property type="entry name" value="P-loop containing nucleotide triphosphate hydrolases"/>
    <property type="match status" value="1"/>
</dbReference>
<evidence type="ECO:0000313" key="10">
    <source>
        <dbReference type="Proteomes" id="UP001500320"/>
    </source>
</evidence>
<dbReference type="SUPFAM" id="SSF52540">
    <property type="entry name" value="P-loop containing nucleoside triphosphate hydrolases"/>
    <property type="match status" value="1"/>
</dbReference>
<dbReference type="Proteomes" id="UP001500320">
    <property type="component" value="Unassembled WGS sequence"/>
</dbReference>
<gene>
    <name evidence="9" type="ORF">GCM10010466_47660</name>
</gene>
<dbReference type="InterPro" id="IPR003439">
    <property type="entry name" value="ABC_transporter-like_ATP-bd"/>
</dbReference>
<comment type="subcellular location">
    <subcellularLocation>
        <location evidence="1">Cell membrane</location>
        <topology evidence="1">Peripheral membrane protein</topology>
    </subcellularLocation>
</comment>
<dbReference type="PANTHER" id="PTHR42711">
    <property type="entry name" value="ABC TRANSPORTER ATP-BINDING PROTEIN"/>
    <property type="match status" value="1"/>
</dbReference>
<dbReference type="RefSeq" id="WP_344863086.1">
    <property type="nucleotide sequence ID" value="NZ_BAAAUT010000041.1"/>
</dbReference>
<keyword evidence="4" id="KW-0547">Nucleotide-binding</keyword>
<organism evidence="9 10">
    <name type="scientific">Planomonospora alba</name>
    <dbReference type="NCBI Taxonomy" id="161354"/>
    <lineage>
        <taxon>Bacteria</taxon>
        <taxon>Bacillati</taxon>
        <taxon>Actinomycetota</taxon>
        <taxon>Actinomycetes</taxon>
        <taxon>Streptosporangiales</taxon>
        <taxon>Streptosporangiaceae</taxon>
        <taxon>Planomonospora</taxon>
    </lineage>
</organism>